<evidence type="ECO:0000256" key="1">
    <source>
        <dbReference type="SAM" id="Phobius"/>
    </source>
</evidence>
<name>A0A1F4XDL8_UNCKA</name>
<evidence type="ECO:0000313" key="2">
    <source>
        <dbReference type="EMBL" id="OGC79740.1"/>
    </source>
</evidence>
<feature type="transmembrane region" description="Helical" evidence="1">
    <location>
        <begin position="20"/>
        <end position="46"/>
    </location>
</feature>
<feature type="transmembrane region" description="Helical" evidence="1">
    <location>
        <begin position="67"/>
        <end position="86"/>
    </location>
</feature>
<comment type="caution">
    <text evidence="2">The sequence shown here is derived from an EMBL/GenBank/DDBJ whole genome shotgun (WGS) entry which is preliminary data.</text>
</comment>
<keyword evidence="1" id="KW-1133">Transmembrane helix</keyword>
<keyword evidence="1" id="KW-0472">Membrane</keyword>
<dbReference type="Proteomes" id="UP000177845">
    <property type="component" value="Unassembled WGS sequence"/>
</dbReference>
<accession>A0A1F4XDL8</accession>
<feature type="transmembrane region" description="Helical" evidence="1">
    <location>
        <begin position="129"/>
        <end position="153"/>
    </location>
</feature>
<feature type="transmembrane region" description="Helical" evidence="1">
    <location>
        <begin position="98"/>
        <end position="117"/>
    </location>
</feature>
<proteinExistence type="predicted"/>
<protein>
    <submittedName>
        <fullName evidence="2">Uncharacterized protein</fullName>
    </submittedName>
</protein>
<dbReference type="EMBL" id="MEWJ01000038">
    <property type="protein sequence ID" value="OGC79740.1"/>
    <property type="molecule type" value="Genomic_DNA"/>
</dbReference>
<gene>
    <name evidence="2" type="ORF">A3K01_00530</name>
</gene>
<organism evidence="2 3">
    <name type="scientific">candidate division WWE3 bacterium RIFOXYD1_FULL_43_17</name>
    <dbReference type="NCBI Taxonomy" id="1802652"/>
    <lineage>
        <taxon>Bacteria</taxon>
        <taxon>Katanobacteria</taxon>
    </lineage>
</organism>
<dbReference type="AlphaFoldDB" id="A0A1F4XDL8"/>
<sequence>MFLFRGGGGKAMMLESVLQSLVLLIVQTTAQVFVGVSIAVVVFNLVRFQIETGVHHRWYLTFKRFNAIRLAMEVSTIFTVVSFLVSLATQRLATVDKILIIFGVASIGTAMGLAGLMEKRPTWSKFRSPQLYFFLILFMVVVILGLNSAIVWLSRPIAPVIDVLTAYSL</sequence>
<reference evidence="2 3" key="1">
    <citation type="journal article" date="2016" name="Nat. Commun.">
        <title>Thousands of microbial genomes shed light on interconnected biogeochemical processes in an aquifer system.</title>
        <authorList>
            <person name="Anantharaman K."/>
            <person name="Brown C.T."/>
            <person name="Hug L.A."/>
            <person name="Sharon I."/>
            <person name="Castelle C.J."/>
            <person name="Probst A.J."/>
            <person name="Thomas B.C."/>
            <person name="Singh A."/>
            <person name="Wilkins M.J."/>
            <person name="Karaoz U."/>
            <person name="Brodie E.L."/>
            <person name="Williams K.H."/>
            <person name="Hubbard S.S."/>
            <person name="Banfield J.F."/>
        </authorList>
    </citation>
    <scope>NUCLEOTIDE SEQUENCE [LARGE SCALE GENOMIC DNA]</scope>
</reference>
<keyword evidence="1" id="KW-0812">Transmembrane</keyword>
<evidence type="ECO:0000313" key="3">
    <source>
        <dbReference type="Proteomes" id="UP000177845"/>
    </source>
</evidence>